<accession>A0A9P7ZNX7</accession>
<comment type="caution">
    <text evidence="2">The sequence shown here is derived from an EMBL/GenBank/DDBJ whole genome shotgun (WGS) entry which is preliminary data.</text>
</comment>
<proteinExistence type="predicted"/>
<dbReference type="Proteomes" id="UP000887229">
    <property type="component" value="Unassembled WGS sequence"/>
</dbReference>
<evidence type="ECO:0000313" key="3">
    <source>
        <dbReference type="Proteomes" id="UP000887229"/>
    </source>
</evidence>
<dbReference type="RefSeq" id="XP_046119429.1">
    <property type="nucleotide sequence ID" value="XM_046264858.1"/>
</dbReference>
<protein>
    <submittedName>
        <fullName evidence="2">Uncharacterized protein</fullName>
    </submittedName>
</protein>
<feature type="signal peptide" evidence="1">
    <location>
        <begin position="1"/>
        <end position="18"/>
    </location>
</feature>
<name>A0A9P7ZNX7_9HYPO</name>
<feature type="chain" id="PRO_5040113231" evidence="1">
    <location>
        <begin position="19"/>
        <end position="624"/>
    </location>
</feature>
<keyword evidence="1" id="KW-0732">Signal</keyword>
<keyword evidence="3" id="KW-1185">Reference proteome</keyword>
<sequence length="624" mass="63555">MRRPQRLVALLAAGQASASSFCDKYLLEYDVGATEVCYTYLTVVPATPTGQNYVTTTIGNPDITAPATYTTPPSGTQPGTVVVETPVVRTTTITTGVPNITGTQTTTIPASGTVPGTVIIQTPENEDPGTVTFTTGDSTITGPTTFTIPASGTVPGTVIVETPDPAPETIPPIFTLEPRDPGTVTLTTGNPTLTASTTVTIPAVGTTTGTVIVQTPISPGTVTVTTGNPTLTGTTTIKIPAIGTAPGTVIVETPVPTVMPPFDPGTITVTTGNRTLTGTTTITVPAIGTTPGTVIIQTPIDPGTVTVTTGNPTLTGTTTVTVPAVGTTPGTVIVQTPVDPGTVTVTSGNPTITGTVTSTVPASGTVPGTVISQALYRLDLTTGDNPLVNGNGMLLPAGGQSANGADLIRIASNGDSTVYPLSLVGFWNIGDVDAQGHLWISTSNEAPTQWAEIDTDQNSPTFGTVLVRARLNSRPPTQSPTGPLSPAAAITSMAFSTTPPMPDYGSVTGNGGTDIWGAVYSAGNGFLYASENNSGEIWRFPVVGGGAPEFVTDGPPSGSNDGARCVNAPDPPAAGGGGRCRSSGCRCVLAVCFIRRGYICWRGWARRIGDRRHGCGDWCAFFHA</sequence>
<dbReference type="OrthoDB" id="4405280at2759"/>
<dbReference type="GeneID" id="70295761"/>
<dbReference type="AlphaFoldDB" id="A0A9P7ZNX7"/>
<evidence type="ECO:0000256" key="1">
    <source>
        <dbReference type="SAM" id="SignalP"/>
    </source>
</evidence>
<reference evidence="2" key="1">
    <citation type="journal article" date="2021" name="IMA Fungus">
        <title>Genomic characterization of three marine fungi, including Emericellopsis atlantica sp. nov. with signatures of a generalist lifestyle and marine biomass degradation.</title>
        <authorList>
            <person name="Hagestad O.C."/>
            <person name="Hou L."/>
            <person name="Andersen J.H."/>
            <person name="Hansen E.H."/>
            <person name="Altermark B."/>
            <person name="Li C."/>
            <person name="Kuhnert E."/>
            <person name="Cox R.J."/>
            <person name="Crous P.W."/>
            <person name="Spatafora J.W."/>
            <person name="Lail K."/>
            <person name="Amirebrahimi M."/>
            <person name="Lipzen A."/>
            <person name="Pangilinan J."/>
            <person name="Andreopoulos W."/>
            <person name="Hayes R.D."/>
            <person name="Ng V."/>
            <person name="Grigoriev I.V."/>
            <person name="Jackson S.A."/>
            <person name="Sutton T.D.S."/>
            <person name="Dobson A.D.W."/>
            <person name="Rama T."/>
        </authorList>
    </citation>
    <scope>NUCLEOTIDE SEQUENCE</scope>
    <source>
        <strain evidence="2">TS7</strain>
    </source>
</reference>
<dbReference type="EMBL" id="MU251250">
    <property type="protein sequence ID" value="KAG9255505.1"/>
    <property type="molecule type" value="Genomic_DNA"/>
</dbReference>
<gene>
    <name evidence="2" type="ORF">F5Z01DRAFT_672816</name>
</gene>
<evidence type="ECO:0000313" key="2">
    <source>
        <dbReference type="EMBL" id="KAG9255505.1"/>
    </source>
</evidence>
<organism evidence="2 3">
    <name type="scientific">Emericellopsis atlantica</name>
    <dbReference type="NCBI Taxonomy" id="2614577"/>
    <lineage>
        <taxon>Eukaryota</taxon>
        <taxon>Fungi</taxon>
        <taxon>Dikarya</taxon>
        <taxon>Ascomycota</taxon>
        <taxon>Pezizomycotina</taxon>
        <taxon>Sordariomycetes</taxon>
        <taxon>Hypocreomycetidae</taxon>
        <taxon>Hypocreales</taxon>
        <taxon>Bionectriaceae</taxon>
        <taxon>Emericellopsis</taxon>
    </lineage>
</organism>